<feature type="transmembrane region" description="Helical" evidence="5">
    <location>
        <begin position="322"/>
        <end position="344"/>
    </location>
</feature>
<protein>
    <submittedName>
        <fullName evidence="7">MFS transporter</fullName>
    </submittedName>
</protein>
<keyword evidence="8" id="KW-1185">Reference proteome</keyword>
<feature type="transmembrane region" description="Helical" evidence="5">
    <location>
        <begin position="73"/>
        <end position="92"/>
    </location>
</feature>
<feature type="transmembrane region" description="Helical" evidence="5">
    <location>
        <begin position="199"/>
        <end position="219"/>
    </location>
</feature>
<dbReference type="InterPro" id="IPR036259">
    <property type="entry name" value="MFS_trans_sf"/>
</dbReference>
<keyword evidence="1" id="KW-1003">Cell membrane</keyword>
<evidence type="ECO:0000313" key="8">
    <source>
        <dbReference type="Proteomes" id="UP001466893"/>
    </source>
</evidence>
<gene>
    <name evidence="7" type="ORF">AAEY27_19135</name>
</gene>
<dbReference type="Gene3D" id="1.20.1250.20">
    <property type="entry name" value="MFS general substrate transporter like domains"/>
    <property type="match status" value="1"/>
</dbReference>
<dbReference type="InterPro" id="IPR020846">
    <property type="entry name" value="MFS_dom"/>
</dbReference>
<reference evidence="7 8" key="1">
    <citation type="submission" date="2024-04" db="EMBL/GenBank/DDBJ databases">
        <title>Kosakonia calanthae sp. nov., a halophilic bacterium isolated from leaves of Calanthe tiplacata.</title>
        <authorList>
            <person name="Wu P."/>
        </authorList>
    </citation>
    <scope>NUCLEOTIDE SEQUENCE [LARGE SCALE GENOMIC DNA]</scope>
    <source>
        <strain evidence="7 8">BYX6</strain>
    </source>
</reference>
<proteinExistence type="predicted"/>
<evidence type="ECO:0000256" key="2">
    <source>
        <dbReference type="ARBA" id="ARBA00022692"/>
    </source>
</evidence>
<dbReference type="InterPro" id="IPR010645">
    <property type="entry name" value="MFS_4"/>
</dbReference>
<feature type="transmembrane region" description="Helical" evidence="5">
    <location>
        <begin position="350"/>
        <end position="370"/>
    </location>
</feature>
<evidence type="ECO:0000259" key="6">
    <source>
        <dbReference type="PROSITE" id="PS50850"/>
    </source>
</evidence>
<accession>A0ABZ3B3F7</accession>
<feature type="transmembrane region" description="Helical" evidence="5">
    <location>
        <begin position="44"/>
        <end position="66"/>
    </location>
</feature>
<sequence>MKTSHSVAITGFALIAVSYGLARFSWGLMLPAVAQDIPFSPRLAGVLSACSFAAYCLSVSAASLLSDRYGPRLPAMASALSATVGLLMLAIATSPIMLAIGLFIAGLSAGLSSPSLAAVVSQAIHTHRQTQVNTIINAGTGAGIILSVPLLLFLPWRVACAVFAVIALLSLIPVLRYLPQAASERAAKQGGESLLQRRVMRLALIAFISGMASAAWWSFGPDVLRQHAHVADKLISLLWLICGGAGILGALTGPVARAIGMRQVYRLALLFMAAPLLLIAFSHAFSWWLFPGVALCGIGYITLSGVLLVGGADATPAAPASGVGVVFFMLAAGQVAGSMLFGILYAQAGAALALITFSLLAVAMVFYTPAISSGSR</sequence>
<evidence type="ECO:0000256" key="3">
    <source>
        <dbReference type="ARBA" id="ARBA00022989"/>
    </source>
</evidence>
<dbReference type="PANTHER" id="PTHR23537:SF1">
    <property type="entry name" value="SUGAR TRANSPORTER"/>
    <property type="match status" value="1"/>
</dbReference>
<keyword evidence="2 5" id="KW-0812">Transmembrane</keyword>
<dbReference type="RefSeq" id="WP_342322380.1">
    <property type="nucleotide sequence ID" value="NZ_CP151800.1"/>
</dbReference>
<keyword evidence="3 5" id="KW-1133">Transmembrane helix</keyword>
<evidence type="ECO:0000256" key="4">
    <source>
        <dbReference type="ARBA" id="ARBA00023136"/>
    </source>
</evidence>
<dbReference type="SUPFAM" id="SSF103473">
    <property type="entry name" value="MFS general substrate transporter"/>
    <property type="match status" value="1"/>
</dbReference>
<feature type="transmembrane region" description="Helical" evidence="5">
    <location>
        <begin position="98"/>
        <end position="120"/>
    </location>
</feature>
<feature type="transmembrane region" description="Helical" evidence="5">
    <location>
        <begin position="156"/>
        <end position="178"/>
    </location>
</feature>
<dbReference type="Proteomes" id="UP001466893">
    <property type="component" value="Chromosome"/>
</dbReference>
<organism evidence="7 8">
    <name type="scientific">Kosakonia calanthes</name>
    <dbReference type="NCBI Taxonomy" id="3139408"/>
    <lineage>
        <taxon>Bacteria</taxon>
        <taxon>Pseudomonadati</taxon>
        <taxon>Pseudomonadota</taxon>
        <taxon>Gammaproteobacteria</taxon>
        <taxon>Enterobacterales</taxon>
        <taxon>Enterobacteriaceae</taxon>
        <taxon>Kosakonia</taxon>
    </lineage>
</organism>
<feature type="transmembrane region" description="Helical" evidence="5">
    <location>
        <begin position="264"/>
        <end position="281"/>
    </location>
</feature>
<evidence type="ECO:0000313" key="7">
    <source>
        <dbReference type="EMBL" id="WZV97739.1"/>
    </source>
</evidence>
<evidence type="ECO:0000256" key="1">
    <source>
        <dbReference type="ARBA" id="ARBA00022475"/>
    </source>
</evidence>
<feature type="transmembrane region" description="Helical" evidence="5">
    <location>
        <begin position="287"/>
        <end position="310"/>
    </location>
</feature>
<feature type="transmembrane region" description="Helical" evidence="5">
    <location>
        <begin position="234"/>
        <end position="252"/>
    </location>
</feature>
<evidence type="ECO:0000256" key="5">
    <source>
        <dbReference type="SAM" id="Phobius"/>
    </source>
</evidence>
<dbReference type="Pfam" id="PF07690">
    <property type="entry name" value="MFS_1"/>
    <property type="match status" value="1"/>
</dbReference>
<feature type="transmembrane region" description="Helical" evidence="5">
    <location>
        <begin position="132"/>
        <end position="150"/>
    </location>
</feature>
<dbReference type="InterPro" id="IPR011701">
    <property type="entry name" value="MFS"/>
</dbReference>
<keyword evidence="4 5" id="KW-0472">Membrane</keyword>
<name>A0ABZ3B3F7_9ENTR</name>
<dbReference type="PROSITE" id="PS50850">
    <property type="entry name" value="MFS"/>
    <property type="match status" value="1"/>
</dbReference>
<dbReference type="PANTHER" id="PTHR23537">
    <property type="match status" value="1"/>
</dbReference>
<dbReference type="EMBL" id="CP151800">
    <property type="protein sequence ID" value="WZV97739.1"/>
    <property type="molecule type" value="Genomic_DNA"/>
</dbReference>
<feature type="domain" description="Major facilitator superfamily (MFS) profile" evidence="6">
    <location>
        <begin position="6"/>
        <end position="376"/>
    </location>
</feature>